<dbReference type="Proteomes" id="UP000275078">
    <property type="component" value="Unassembled WGS sequence"/>
</dbReference>
<feature type="domain" description="PSP1 C-terminal" evidence="2">
    <location>
        <begin position="638"/>
        <end position="723"/>
    </location>
</feature>
<sequence>MAEKPKTPLISEIPIGDGLTTPTSLNSTNNGSQGMGSFNPLGSSNGKGLSPVPPMRLQRSSPGSEALVSSDDEAEMHPNSYFNQRNGSLAAGNALVSRRPSYAAEFQNRQRNYSITGGSTLSPTTSGPTTPSGDTSLWATGLGGSSVWGSTSIWGDSNRKSPPKSLTLQGGSVGPSAPSPLFVGSEALPSPTTSAIGMNHDMPLQIPLQPQIRNYRSMSYSAGQGDETEDRTRQRSPTMLAGGRQFPALQHRPSRPSLLSTSEQLESQTPLRNISEQDDDSSIQKYSEPATNTYLQQASGHALLGARRNTVFEASYKFRNRSASMTTSGFGSGMLGGGRDGERIEDEAIEDDDGLDSLYPRRVAAGRSMSVMYPGANPLIGNFTRRQFGSYDMEGLQSRRHSFNVASTMNESTDEYDMGGMGVRTASPPSFTQQAQLGLSNNLNSPLNPLANAQTGINQEKYFQNEMRLRPRQSFDSRTTMLQQAQQAAYASNRAMHQQAPPLRAMPGMPHHAPRGQQVLYMVSFKACRTDVFYVQEGTGLRIKTGDLVIVEADRGTDLGTVVAENVSWQQAKEYKEFYQQEHYKWLMVFARQNAPAPPAMNVLPPPNGLAANGQFSQGMQGGTAGSDAANALELKPKMIKRLAQAHEIQTLREKEANEAKAKRLCQQKVIEHRLPMEILDAEFQMDWKKLTFYYFADSYINFNSLVTDLFKVYKTRIWMSAMNPAAFAHTQPDQAGPDNGQHAFPSQQQFSGGVVAANGIYGQPAMASRPSIQQQPPALRFDHTNQPQLAPHDAYGHISQQQQQNGGYNPSLQQRSTLANDQWVADMARLNLQ</sequence>
<feature type="region of interest" description="Disordered" evidence="1">
    <location>
        <begin position="150"/>
        <end position="195"/>
    </location>
</feature>
<dbReference type="OrthoDB" id="243127at2759"/>
<dbReference type="Pfam" id="PF04468">
    <property type="entry name" value="PSP1"/>
    <property type="match status" value="1"/>
</dbReference>
<evidence type="ECO:0000313" key="3">
    <source>
        <dbReference type="EMBL" id="RPA86116.1"/>
    </source>
</evidence>
<dbReference type="InterPro" id="IPR047767">
    <property type="entry name" value="PSP1-like"/>
</dbReference>
<feature type="compositionally biased region" description="Low complexity" evidence="1">
    <location>
        <begin position="257"/>
        <end position="269"/>
    </location>
</feature>
<evidence type="ECO:0000256" key="1">
    <source>
        <dbReference type="SAM" id="MobiDB-lite"/>
    </source>
</evidence>
<feature type="compositionally biased region" description="Low complexity" evidence="1">
    <location>
        <begin position="18"/>
        <end position="32"/>
    </location>
</feature>
<feature type="compositionally biased region" description="Low complexity" evidence="1">
    <location>
        <begin position="114"/>
        <end position="135"/>
    </location>
</feature>
<dbReference type="GO" id="GO:0005737">
    <property type="term" value="C:cytoplasm"/>
    <property type="evidence" value="ECO:0007669"/>
    <property type="project" value="TreeGrafter"/>
</dbReference>
<keyword evidence="4" id="KW-1185">Reference proteome</keyword>
<protein>
    <submittedName>
        <fullName evidence="3">PSP1-domain-containing protein</fullName>
    </submittedName>
</protein>
<feature type="region of interest" description="Disordered" evidence="1">
    <location>
        <begin position="219"/>
        <end position="284"/>
    </location>
</feature>
<dbReference type="AlphaFoldDB" id="A0A3N4IKC5"/>
<evidence type="ECO:0000259" key="2">
    <source>
        <dbReference type="PROSITE" id="PS51411"/>
    </source>
</evidence>
<dbReference type="InterPro" id="IPR007557">
    <property type="entry name" value="PSP1_C"/>
</dbReference>
<dbReference type="PANTHER" id="PTHR43830:SF3">
    <property type="entry name" value="PROTEIN PSP1"/>
    <property type="match status" value="1"/>
</dbReference>
<gene>
    <name evidence="3" type="ORF">BJ508DRAFT_321792</name>
</gene>
<dbReference type="EMBL" id="ML119650">
    <property type="protein sequence ID" value="RPA86116.1"/>
    <property type="molecule type" value="Genomic_DNA"/>
</dbReference>
<proteinExistence type="predicted"/>
<feature type="region of interest" description="Disordered" evidence="1">
    <location>
        <begin position="113"/>
        <end position="135"/>
    </location>
</feature>
<evidence type="ECO:0000313" key="4">
    <source>
        <dbReference type="Proteomes" id="UP000275078"/>
    </source>
</evidence>
<organism evidence="3 4">
    <name type="scientific">Ascobolus immersus RN42</name>
    <dbReference type="NCBI Taxonomy" id="1160509"/>
    <lineage>
        <taxon>Eukaryota</taxon>
        <taxon>Fungi</taxon>
        <taxon>Dikarya</taxon>
        <taxon>Ascomycota</taxon>
        <taxon>Pezizomycotina</taxon>
        <taxon>Pezizomycetes</taxon>
        <taxon>Pezizales</taxon>
        <taxon>Ascobolaceae</taxon>
        <taxon>Ascobolus</taxon>
    </lineage>
</organism>
<dbReference type="PROSITE" id="PS51411">
    <property type="entry name" value="PSP1_C"/>
    <property type="match status" value="1"/>
</dbReference>
<feature type="region of interest" description="Disordered" evidence="1">
    <location>
        <begin position="1"/>
        <end position="85"/>
    </location>
</feature>
<accession>A0A3N4IKC5</accession>
<reference evidence="3 4" key="1">
    <citation type="journal article" date="2018" name="Nat. Ecol. Evol.">
        <title>Pezizomycetes genomes reveal the molecular basis of ectomycorrhizal truffle lifestyle.</title>
        <authorList>
            <person name="Murat C."/>
            <person name="Payen T."/>
            <person name="Noel B."/>
            <person name="Kuo A."/>
            <person name="Morin E."/>
            <person name="Chen J."/>
            <person name="Kohler A."/>
            <person name="Krizsan K."/>
            <person name="Balestrini R."/>
            <person name="Da Silva C."/>
            <person name="Montanini B."/>
            <person name="Hainaut M."/>
            <person name="Levati E."/>
            <person name="Barry K.W."/>
            <person name="Belfiori B."/>
            <person name="Cichocki N."/>
            <person name="Clum A."/>
            <person name="Dockter R.B."/>
            <person name="Fauchery L."/>
            <person name="Guy J."/>
            <person name="Iotti M."/>
            <person name="Le Tacon F."/>
            <person name="Lindquist E.A."/>
            <person name="Lipzen A."/>
            <person name="Malagnac F."/>
            <person name="Mello A."/>
            <person name="Molinier V."/>
            <person name="Miyauchi S."/>
            <person name="Poulain J."/>
            <person name="Riccioni C."/>
            <person name="Rubini A."/>
            <person name="Sitrit Y."/>
            <person name="Splivallo R."/>
            <person name="Traeger S."/>
            <person name="Wang M."/>
            <person name="Zifcakova L."/>
            <person name="Wipf D."/>
            <person name="Zambonelli A."/>
            <person name="Paolocci F."/>
            <person name="Nowrousian M."/>
            <person name="Ottonello S."/>
            <person name="Baldrian P."/>
            <person name="Spatafora J.W."/>
            <person name="Henrissat B."/>
            <person name="Nagy L.G."/>
            <person name="Aury J.M."/>
            <person name="Wincker P."/>
            <person name="Grigoriev I.V."/>
            <person name="Bonfante P."/>
            <person name="Martin F.M."/>
        </authorList>
    </citation>
    <scope>NUCLEOTIDE SEQUENCE [LARGE SCALE GENOMIC DNA]</scope>
    <source>
        <strain evidence="3 4">RN42</strain>
    </source>
</reference>
<name>A0A3N4IKC5_ASCIM</name>
<dbReference type="PANTHER" id="PTHR43830">
    <property type="entry name" value="PROTEIN PSP1"/>
    <property type="match status" value="1"/>
</dbReference>